<dbReference type="Gene3D" id="2.30.110.10">
    <property type="entry name" value="Electron Transport, Fmn-binding Protein, Chain A"/>
    <property type="match status" value="1"/>
</dbReference>
<dbReference type="InterPro" id="IPR052841">
    <property type="entry name" value="PMP_oxidase-like"/>
</dbReference>
<dbReference type="GO" id="GO:0005737">
    <property type="term" value="C:cytoplasm"/>
    <property type="evidence" value="ECO:0007669"/>
    <property type="project" value="TreeGrafter"/>
</dbReference>
<dbReference type="OrthoDB" id="5300823at2759"/>
<dbReference type="SUPFAM" id="SSF50475">
    <property type="entry name" value="FMN-binding split barrel"/>
    <property type="match status" value="1"/>
</dbReference>
<dbReference type="InParanoid" id="A0A5J5FAQ9"/>
<name>A0A5J5FAQ9_9PEZI</name>
<dbReference type="PANTHER" id="PTHR28040">
    <property type="entry name" value="PYRIDOXAMINE 5'-PHOSPHATE OXIDASE YLR456W HOMOLOG-RELATED"/>
    <property type="match status" value="1"/>
</dbReference>
<dbReference type="InterPro" id="IPR011576">
    <property type="entry name" value="Pyridox_Oxase_N"/>
</dbReference>
<dbReference type="PANTHER" id="PTHR28040:SF1">
    <property type="entry name" value="PYRIDOXAMINE 5'-PHOSPHATE OXIDASE YLR456W HOMOLOG-RELATED"/>
    <property type="match status" value="1"/>
</dbReference>
<dbReference type="EMBL" id="VXIS01000004">
    <property type="protein sequence ID" value="KAA8914676.1"/>
    <property type="molecule type" value="Genomic_DNA"/>
</dbReference>
<dbReference type="InterPro" id="IPR012349">
    <property type="entry name" value="Split_barrel_FMN-bd"/>
</dbReference>
<feature type="domain" description="Pyridoxamine 5'-phosphate oxidase N-terminal" evidence="1">
    <location>
        <begin position="12"/>
        <end position="153"/>
    </location>
</feature>
<dbReference type="FunCoup" id="A0A5J5FAQ9">
    <property type="interactions" value="35"/>
</dbReference>
<dbReference type="AlphaFoldDB" id="A0A5J5FAQ9"/>
<evidence type="ECO:0000313" key="2">
    <source>
        <dbReference type="EMBL" id="KAA8914676.1"/>
    </source>
</evidence>
<evidence type="ECO:0000259" key="1">
    <source>
        <dbReference type="Pfam" id="PF01243"/>
    </source>
</evidence>
<keyword evidence="3" id="KW-1185">Reference proteome</keyword>
<accession>A0A5J5FAQ9</accession>
<reference evidence="2 3" key="1">
    <citation type="submission" date="2019-09" db="EMBL/GenBank/DDBJ databases">
        <title>Draft genome of the ectomycorrhizal ascomycete Sphaerosporella brunnea.</title>
        <authorList>
            <consortium name="DOE Joint Genome Institute"/>
            <person name="Benucci G.M."/>
            <person name="Marozzi G."/>
            <person name="Antonielli L."/>
            <person name="Sanchez S."/>
            <person name="Marco P."/>
            <person name="Wang X."/>
            <person name="Falini L.B."/>
            <person name="Barry K."/>
            <person name="Haridas S."/>
            <person name="Lipzen A."/>
            <person name="Labutti K."/>
            <person name="Grigoriev I.V."/>
            <person name="Murat C."/>
            <person name="Martin F."/>
            <person name="Albertini E."/>
            <person name="Donnini D."/>
            <person name="Bonito G."/>
        </authorList>
    </citation>
    <scope>NUCLEOTIDE SEQUENCE [LARGE SCALE GENOMIC DNA]</scope>
    <source>
        <strain evidence="2 3">Sb_GMNB300</strain>
    </source>
</reference>
<comment type="caution">
    <text evidence="2">The sequence shown here is derived from an EMBL/GenBank/DDBJ whole genome shotgun (WGS) entry which is preliminary data.</text>
</comment>
<evidence type="ECO:0000313" key="3">
    <source>
        <dbReference type="Proteomes" id="UP000326924"/>
    </source>
</evidence>
<dbReference type="GO" id="GO:0005634">
    <property type="term" value="C:nucleus"/>
    <property type="evidence" value="ECO:0007669"/>
    <property type="project" value="TreeGrafter"/>
</dbReference>
<organism evidence="2 3">
    <name type="scientific">Sphaerosporella brunnea</name>
    <dbReference type="NCBI Taxonomy" id="1250544"/>
    <lineage>
        <taxon>Eukaryota</taxon>
        <taxon>Fungi</taxon>
        <taxon>Dikarya</taxon>
        <taxon>Ascomycota</taxon>
        <taxon>Pezizomycotina</taxon>
        <taxon>Pezizomycetes</taxon>
        <taxon>Pezizales</taxon>
        <taxon>Pyronemataceae</taxon>
        <taxon>Sphaerosporella</taxon>
    </lineage>
</organism>
<sequence length="218" mass="23903">MTLEPASSPELPQEVITCLKNARYLHLATTGGLWPHVSLMNYTFLPSNPHSINGAPPGGPVIILTVQHSTKKINNLLANPRVSLLVHDWVSHRAPLGTSTTITTTEDRPRQSSLASLLTNLNSAELSSISATLFGHAHLIPQGSEYEQFYRQLHTESCVGSGESMCYLEGEDARIVVVTISWTRVADYKGLVKDWVKPGEEKAWEEFENDAVRSANGA</sequence>
<dbReference type="Pfam" id="PF01243">
    <property type="entry name" value="PNPOx_N"/>
    <property type="match status" value="1"/>
</dbReference>
<protein>
    <recommendedName>
        <fullName evidence="1">Pyridoxamine 5'-phosphate oxidase N-terminal domain-containing protein</fullName>
    </recommendedName>
</protein>
<dbReference type="Proteomes" id="UP000326924">
    <property type="component" value="Unassembled WGS sequence"/>
</dbReference>
<proteinExistence type="predicted"/>
<gene>
    <name evidence="2" type="ORF">FN846DRAFT_896904</name>
</gene>